<organism evidence="2 3">
    <name type="scientific">Brassica napus</name>
    <name type="common">Rape</name>
    <dbReference type="NCBI Taxonomy" id="3708"/>
    <lineage>
        <taxon>Eukaryota</taxon>
        <taxon>Viridiplantae</taxon>
        <taxon>Streptophyta</taxon>
        <taxon>Embryophyta</taxon>
        <taxon>Tracheophyta</taxon>
        <taxon>Spermatophyta</taxon>
        <taxon>Magnoliopsida</taxon>
        <taxon>eudicotyledons</taxon>
        <taxon>Gunneridae</taxon>
        <taxon>Pentapetalae</taxon>
        <taxon>rosids</taxon>
        <taxon>malvids</taxon>
        <taxon>Brassicales</taxon>
        <taxon>Brassicaceae</taxon>
        <taxon>Brassiceae</taxon>
        <taxon>Brassica</taxon>
    </lineage>
</organism>
<feature type="domain" description="NYN" evidence="1">
    <location>
        <begin position="72"/>
        <end position="184"/>
    </location>
</feature>
<dbReference type="Pfam" id="PF01936">
    <property type="entry name" value="NYN"/>
    <property type="match status" value="1"/>
</dbReference>
<name>A0ABQ7ZDJ0_BRANA</name>
<dbReference type="EMBL" id="JAGKQM010000015">
    <property type="protein sequence ID" value="KAH0878300.1"/>
    <property type="molecule type" value="Genomic_DNA"/>
</dbReference>
<dbReference type="Proteomes" id="UP000824890">
    <property type="component" value="Unassembled WGS sequence"/>
</dbReference>
<protein>
    <recommendedName>
        <fullName evidence="1">NYN domain-containing protein</fullName>
    </recommendedName>
</protein>
<evidence type="ECO:0000313" key="3">
    <source>
        <dbReference type="Proteomes" id="UP000824890"/>
    </source>
</evidence>
<feature type="non-terminal residue" evidence="2">
    <location>
        <position position="1"/>
    </location>
</feature>
<dbReference type="InterPro" id="IPR021139">
    <property type="entry name" value="NYN"/>
</dbReference>
<sequence length="190" mass="21812">VRPEMGLHHTPGRVLHWGESIERQIEIVNLLWFNPLVPPPPNDYRNDCLPSSVISMDDRLNPEIAMEYGNVKTAVFWDYASLQIPPYVDVKSIVHNLMLKLRQKKCYGRLYGTCIQAEHKEAFQRTGIELIDVQVNSSTFSYSCEIDQPHSDAQTSTEKMYNPPPAIVVVISRNRDFVVSVTELCQQMQH</sequence>
<gene>
    <name evidence="2" type="ORF">HID58_065694</name>
</gene>
<evidence type="ECO:0000259" key="1">
    <source>
        <dbReference type="Pfam" id="PF01936"/>
    </source>
</evidence>
<proteinExistence type="predicted"/>
<keyword evidence="3" id="KW-1185">Reference proteome</keyword>
<reference evidence="2 3" key="1">
    <citation type="submission" date="2021-05" db="EMBL/GenBank/DDBJ databases">
        <title>Genome Assembly of Synthetic Allotetraploid Brassica napus Reveals Homoeologous Exchanges between Subgenomes.</title>
        <authorList>
            <person name="Davis J.T."/>
        </authorList>
    </citation>
    <scope>NUCLEOTIDE SEQUENCE [LARGE SCALE GENOMIC DNA]</scope>
    <source>
        <strain evidence="3">cv. Da-Ae</strain>
        <tissue evidence="2">Seedling</tissue>
    </source>
</reference>
<evidence type="ECO:0000313" key="2">
    <source>
        <dbReference type="EMBL" id="KAH0878300.1"/>
    </source>
</evidence>
<accession>A0ABQ7ZDJ0</accession>
<comment type="caution">
    <text evidence="2">The sequence shown here is derived from an EMBL/GenBank/DDBJ whole genome shotgun (WGS) entry which is preliminary data.</text>
</comment>